<gene>
    <name evidence="1" type="ORF">MENT_LOCUS16262</name>
</gene>
<reference evidence="1 2" key="1">
    <citation type="submission" date="2020-08" db="EMBL/GenBank/DDBJ databases">
        <authorList>
            <person name="Koutsovoulos G."/>
            <person name="Danchin GJ E."/>
        </authorList>
    </citation>
    <scope>NUCLEOTIDE SEQUENCE [LARGE SCALE GENOMIC DNA]</scope>
</reference>
<proteinExistence type="predicted"/>
<dbReference type="AlphaFoldDB" id="A0A6V7URB2"/>
<organism evidence="1 2">
    <name type="scientific">Meloidogyne enterolobii</name>
    <name type="common">Root-knot nematode worm</name>
    <name type="synonym">Meloidogyne mayaguensis</name>
    <dbReference type="NCBI Taxonomy" id="390850"/>
    <lineage>
        <taxon>Eukaryota</taxon>
        <taxon>Metazoa</taxon>
        <taxon>Ecdysozoa</taxon>
        <taxon>Nematoda</taxon>
        <taxon>Chromadorea</taxon>
        <taxon>Rhabditida</taxon>
        <taxon>Tylenchina</taxon>
        <taxon>Tylenchomorpha</taxon>
        <taxon>Tylenchoidea</taxon>
        <taxon>Meloidogynidae</taxon>
        <taxon>Meloidogyninae</taxon>
        <taxon>Meloidogyne</taxon>
    </lineage>
</organism>
<evidence type="ECO:0000313" key="2">
    <source>
        <dbReference type="Proteomes" id="UP000580250"/>
    </source>
</evidence>
<protein>
    <submittedName>
        <fullName evidence="1">Uncharacterized protein</fullName>
    </submittedName>
</protein>
<dbReference type="Proteomes" id="UP000580250">
    <property type="component" value="Unassembled WGS sequence"/>
</dbReference>
<evidence type="ECO:0000313" key="1">
    <source>
        <dbReference type="EMBL" id="CAD2163877.1"/>
    </source>
</evidence>
<accession>A0A6V7URB2</accession>
<name>A0A6V7URB2_MELEN</name>
<comment type="caution">
    <text evidence="1">The sequence shown here is derived from an EMBL/GenBank/DDBJ whole genome shotgun (WGS) entry which is preliminary data.</text>
</comment>
<dbReference type="EMBL" id="CAJEWN010000100">
    <property type="protein sequence ID" value="CAD2163877.1"/>
    <property type="molecule type" value="Genomic_DNA"/>
</dbReference>
<sequence length="147" mass="16952">MPITNLRRLSTHNQNLSLIAKAIRYTSPHFTFCRPRHLLRPEVADAHTQHGLNSKDDYILLFLARTVCRQLIEQEGCTKLSKRPGPTNTTTTYGVPIHEHDLKFAGRQIMQQKWPSETLCTTTILQKDEILALPIKQQIILKEKELK</sequence>
<dbReference type="OrthoDB" id="5806595at2759"/>